<protein>
    <submittedName>
        <fullName evidence="2">Uncharacterized protein</fullName>
    </submittedName>
</protein>
<keyword evidence="1" id="KW-0472">Membrane</keyword>
<keyword evidence="3" id="KW-1185">Reference proteome</keyword>
<dbReference type="EMBL" id="CP036316">
    <property type="protein sequence ID" value="QDT63466.1"/>
    <property type="molecule type" value="Genomic_DNA"/>
</dbReference>
<keyword evidence="1" id="KW-1133">Transmembrane helix</keyword>
<evidence type="ECO:0000313" key="2">
    <source>
        <dbReference type="EMBL" id="QDT63466.1"/>
    </source>
</evidence>
<gene>
    <name evidence="2" type="ORF">V22_06880</name>
</gene>
<dbReference type="Proteomes" id="UP000319976">
    <property type="component" value="Chromosome"/>
</dbReference>
<reference evidence="2 3" key="1">
    <citation type="submission" date="2019-02" db="EMBL/GenBank/DDBJ databases">
        <title>Deep-cultivation of Planctomycetes and their phenomic and genomic characterization uncovers novel biology.</title>
        <authorList>
            <person name="Wiegand S."/>
            <person name="Jogler M."/>
            <person name="Boedeker C."/>
            <person name="Pinto D."/>
            <person name="Vollmers J."/>
            <person name="Rivas-Marin E."/>
            <person name="Kohn T."/>
            <person name="Peeters S.H."/>
            <person name="Heuer A."/>
            <person name="Rast P."/>
            <person name="Oberbeckmann S."/>
            <person name="Bunk B."/>
            <person name="Jeske O."/>
            <person name="Meyerdierks A."/>
            <person name="Storesund J.E."/>
            <person name="Kallscheuer N."/>
            <person name="Luecker S."/>
            <person name="Lage O.M."/>
            <person name="Pohl T."/>
            <person name="Merkel B.J."/>
            <person name="Hornburger P."/>
            <person name="Mueller R.-W."/>
            <person name="Bruemmer F."/>
            <person name="Labrenz M."/>
            <person name="Spormann A.M."/>
            <person name="Op den Camp H."/>
            <person name="Overmann J."/>
            <person name="Amann R."/>
            <person name="Jetten M.S.M."/>
            <person name="Mascher T."/>
            <person name="Medema M.H."/>
            <person name="Devos D.P."/>
            <person name="Kaster A.-K."/>
            <person name="Ovreas L."/>
            <person name="Rohde M."/>
            <person name="Galperin M.Y."/>
            <person name="Jogler C."/>
        </authorList>
    </citation>
    <scope>NUCLEOTIDE SEQUENCE [LARGE SCALE GENOMIC DNA]</scope>
    <source>
        <strain evidence="2 3">V22</strain>
    </source>
</reference>
<name>A0A517T509_9PLAN</name>
<evidence type="ECO:0000313" key="3">
    <source>
        <dbReference type="Proteomes" id="UP000319976"/>
    </source>
</evidence>
<sequence length="60" mass="6726">MYAANSTDVSLAFTSWIAEEMREIAQEREEAVRESHRPFPAILAGTFAAAFLATFKFMVP</sequence>
<feature type="transmembrane region" description="Helical" evidence="1">
    <location>
        <begin position="39"/>
        <end position="59"/>
    </location>
</feature>
<organism evidence="2 3">
    <name type="scientific">Calycomorphotria hydatis</name>
    <dbReference type="NCBI Taxonomy" id="2528027"/>
    <lineage>
        <taxon>Bacteria</taxon>
        <taxon>Pseudomonadati</taxon>
        <taxon>Planctomycetota</taxon>
        <taxon>Planctomycetia</taxon>
        <taxon>Planctomycetales</taxon>
        <taxon>Planctomycetaceae</taxon>
        <taxon>Calycomorphotria</taxon>
    </lineage>
</organism>
<keyword evidence="1" id="KW-0812">Transmembrane</keyword>
<proteinExistence type="predicted"/>
<dbReference type="AlphaFoldDB" id="A0A517T509"/>
<dbReference type="KEGG" id="chya:V22_06880"/>
<evidence type="ECO:0000256" key="1">
    <source>
        <dbReference type="SAM" id="Phobius"/>
    </source>
</evidence>
<accession>A0A517T509</accession>